<proteinExistence type="predicted"/>
<dbReference type="PANTHER" id="PTHR36206:SF13">
    <property type="entry name" value="TRANSCRIPTIONAL REGULATORY PROTEIN MOC3"/>
    <property type="match status" value="1"/>
</dbReference>
<dbReference type="InterPro" id="IPR052360">
    <property type="entry name" value="Transcr_Regulatory_Proteins"/>
</dbReference>
<dbReference type="GO" id="GO:0008270">
    <property type="term" value="F:zinc ion binding"/>
    <property type="evidence" value="ECO:0007669"/>
    <property type="project" value="InterPro"/>
</dbReference>
<accession>A0A1L7X0H7</accession>
<evidence type="ECO:0000256" key="7">
    <source>
        <dbReference type="SAM" id="MobiDB-lite"/>
    </source>
</evidence>
<feature type="region of interest" description="Disordered" evidence="7">
    <location>
        <begin position="40"/>
        <end position="68"/>
    </location>
</feature>
<dbReference type="InterPro" id="IPR036864">
    <property type="entry name" value="Zn2-C6_fun-type_DNA-bd_sf"/>
</dbReference>
<dbReference type="InterPro" id="IPR021858">
    <property type="entry name" value="Fun_TF"/>
</dbReference>
<protein>
    <recommendedName>
        <fullName evidence="8">Zn(2)-C6 fungal-type domain-containing protein</fullName>
    </recommendedName>
</protein>
<feature type="compositionally biased region" description="Basic and acidic residues" evidence="7">
    <location>
        <begin position="57"/>
        <end position="68"/>
    </location>
</feature>
<evidence type="ECO:0000256" key="2">
    <source>
        <dbReference type="ARBA" id="ARBA00022833"/>
    </source>
</evidence>
<dbReference type="Pfam" id="PF11951">
    <property type="entry name" value="Fungal_trans_2"/>
    <property type="match status" value="1"/>
</dbReference>
<keyword evidence="3" id="KW-0805">Transcription regulation</keyword>
<dbReference type="Proteomes" id="UP000184330">
    <property type="component" value="Unassembled WGS sequence"/>
</dbReference>
<keyword evidence="1" id="KW-0479">Metal-binding</keyword>
<dbReference type="SMART" id="SM00066">
    <property type="entry name" value="GAL4"/>
    <property type="match status" value="1"/>
</dbReference>
<evidence type="ECO:0000313" key="9">
    <source>
        <dbReference type="EMBL" id="CZR58511.1"/>
    </source>
</evidence>
<keyword evidence="4" id="KW-0238">DNA-binding</keyword>
<keyword evidence="2" id="KW-0862">Zinc</keyword>
<evidence type="ECO:0000256" key="5">
    <source>
        <dbReference type="ARBA" id="ARBA00023163"/>
    </source>
</evidence>
<evidence type="ECO:0000256" key="6">
    <source>
        <dbReference type="ARBA" id="ARBA00023242"/>
    </source>
</evidence>
<dbReference type="GO" id="GO:0000981">
    <property type="term" value="F:DNA-binding transcription factor activity, RNA polymerase II-specific"/>
    <property type="evidence" value="ECO:0007669"/>
    <property type="project" value="InterPro"/>
</dbReference>
<dbReference type="Gene3D" id="4.10.240.10">
    <property type="entry name" value="Zn(2)-C6 fungal-type DNA-binding domain"/>
    <property type="match status" value="1"/>
</dbReference>
<dbReference type="STRING" id="576137.A0A1L7X0H7"/>
<evidence type="ECO:0000256" key="1">
    <source>
        <dbReference type="ARBA" id="ARBA00022723"/>
    </source>
</evidence>
<dbReference type="PROSITE" id="PS50048">
    <property type="entry name" value="ZN2_CY6_FUNGAL_2"/>
    <property type="match status" value="1"/>
</dbReference>
<evidence type="ECO:0000259" key="8">
    <source>
        <dbReference type="PROSITE" id="PS50048"/>
    </source>
</evidence>
<dbReference type="InterPro" id="IPR001138">
    <property type="entry name" value="Zn2Cys6_DnaBD"/>
</dbReference>
<dbReference type="OrthoDB" id="2593732at2759"/>
<dbReference type="SUPFAM" id="SSF57701">
    <property type="entry name" value="Zn2/Cys6 DNA-binding domain"/>
    <property type="match status" value="1"/>
</dbReference>
<keyword evidence="6" id="KW-0539">Nucleus</keyword>
<dbReference type="GO" id="GO:0003677">
    <property type="term" value="F:DNA binding"/>
    <property type="evidence" value="ECO:0007669"/>
    <property type="project" value="UniProtKB-KW"/>
</dbReference>
<reference evidence="9 10" key="1">
    <citation type="submission" date="2016-03" db="EMBL/GenBank/DDBJ databases">
        <authorList>
            <person name="Ploux O."/>
        </authorList>
    </citation>
    <scope>NUCLEOTIDE SEQUENCE [LARGE SCALE GENOMIC DNA]</scope>
    <source>
        <strain evidence="9 10">UAMH 11012</strain>
    </source>
</reference>
<dbReference type="PROSITE" id="PS00463">
    <property type="entry name" value="ZN2_CY6_FUNGAL_1"/>
    <property type="match status" value="1"/>
</dbReference>
<keyword evidence="10" id="KW-1185">Reference proteome</keyword>
<gene>
    <name evidence="9" type="ORF">PAC_08403</name>
</gene>
<name>A0A1L7X0H7_9HELO</name>
<evidence type="ECO:0000256" key="4">
    <source>
        <dbReference type="ARBA" id="ARBA00023125"/>
    </source>
</evidence>
<dbReference type="PANTHER" id="PTHR36206">
    <property type="entry name" value="ASPERCRYPTIN BIOSYNTHESIS CLUSTER-SPECIFIC TRANSCRIPTION REGULATOR ATNN-RELATED"/>
    <property type="match status" value="1"/>
</dbReference>
<evidence type="ECO:0000256" key="3">
    <source>
        <dbReference type="ARBA" id="ARBA00023015"/>
    </source>
</evidence>
<keyword evidence="5" id="KW-0804">Transcription</keyword>
<dbReference type="EMBL" id="FJOG01000012">
    <property type="protein sequence ID" value="CZR58511.1"/>
    <property type="molecule type" value="Genomic_DNA"/>
</dbReference>
<dbReference type="Pfam" id="PF00172">
    <property type="entry name" value="Zn_clus"/>
    <property type="match status" value="1"/>
</dbReference>
<sequence length="606" mass="68866">MDRRVRTGCLTCRKRRVKCDQAKPTCNRCRNANYECEGYQPPRQAGAPPSDTSSPRRSRDGSPSELSYRHTDWRQEQLPLYHHFVTITASKLFRLDHVTFWRDQVAQMSYEMDVVHEALLAIGAMHRASLLTCQKESAAEAARFRVLGLQAYGNTLRLVPKYITSDAVPEISAALVVLMLLAYFECFMENPKSAFRHLYAAIQLFQKSEPRLSAPEISNLIPVHDAMLRLDFLAQKVIPYSRSSFLRCEIAFNEPPYWNRSGPSFPGTAQSDQIASERYRLLRLICGHNRLSRVIWGCWCPVNERPSRQELMGFCSEMQLWRENSPATFGSCDANDYESTQAKSYEDLENLPVPPRPLHFESTEAALNIAMCNCYLSCALGMISTTDTTPSNRDLEAFNLVYANMRIGAELIQRHDNWRTASPYKPCDSISMGITTSLYHGSRRCFSKAWQAWTIAGLRSIGKEGLSNGKTLADTFEVMCQIEERLRRRNGIMEEDLPENASLGPIKDRMMPLLMPPGDDDQLLAFYLRFGHEGEQAVQVVAKATWKISPEGSMADLKLNIYEERGLADRPEATALFYSWRQAVETGWSGYLSTEAQLQREGMANF</sequence>
<organism evidence="9 10">
    <name type="scientific">Phialocephala subalpina</name>
    <dbReference type="NCBI Taxonomy" id="576137"/>
    <lineage>
        <taxon>Eukaryota</taxon>
        <taxon>Fungi</taxon>
        <taxon>Dikarya</taxon>
        <taxon>Ascomycota</taxon>
        <taxon>Pezizomycotina</taxon>
        <taxon>Leotiomycetes</taxon>
        <taxon>Helotiales</taxon>
        <taxon>Mollisiaceae</taxon>
        <taxon>Phialocephala</taxon>
        <taxon>Phialocephala fortinii species complex</taxon>
    </lineage>
</organism>
<feature type="domain" description="Zn(2)-C6 fungal-type" evidence="8">
    <location>
        <begin position="8"/>
        <end position="36"/>
    </location>
</feature>
<evidence type="ECO:0000313" key="10">
    <source>
        <dbReference type="Proteomes" id="UP000184330"/>
    </source>
</evidence>
<dbReference type="CDD" id="cd00067">
    <property type="entry name" value="GAL4"/>
    <property type="match status" value="1"/>
</dbReference>
<dbReference type="AlphaFoldDB" id="A0A1L7X0H7"/>